<dbReference type="SUPFAM" id="SSF50891">
    <property type="entry name" value="Cyclophilin-like"/>
    <property type="match status" value="1"/>
</dbReference>
<keyword evidence="2 3" id="KW-0413">Isomerase</keyword>
<dbReference type="InterPro" id="IPR029000">
    <property type="entry name" value="Cyclophilin-like_dom_sf"/>
</dbReference>
<feature type="domain" description="PPIase cyclophilin-type" evidence="4">
    <location>
        <begin position="7"/>
        <end position="187"/>
    </location>
</feature>
<evidence type="ECO:0000259" key="4">
    <source>
        <dbReference type="PROSITE" id="PS50072"/>
    </source>
</evidence>
<organism evidence="5">
    <name type="scientific">Palpitomonas bilix</name>
    <dbReference type="NCBI Taxonomy" id="652834"/>
    <lineage>
        <taxon>Eukaryota</taxon>
        <taxon>Eukaryota incertae sedis</taxon>
    </lineage>
</organism>
<comment type="catalytic activity">
    <reaction evidence="3">
        <text>[protein]-peptidylproline (omega=180) = [protein]-peptidylproline (omega=0)</text>
        <dbReference type="Rhea" id="RHEA:16237"/>
        <dbReference type="Rhea" id="RHEA-COMP:10747"/>
        <dbReference type="Rhea" id="RHEA-COMP:10748"/>
        <dbReference type="ChEBI" id="CHEBI:83833"/>
        <dbReference type="ChEBI" id="CHEBI:83834"/>
        <dbReference type="EC" id="5.2.1.8"/>
    </reaction>
</comment>
<accession>A0A7S3G9S5</accession>
<evidence type="ECO:0000256" key="2">
    <source>
        <dbReference type="ARBA" id="ARBA00023235"/>
    </source>
</evidence>
<dbReference type="PIRSF" id="PIRSF001467">
    <property type="entry name" value="Peptidylpro_ismrse"/>
    <property type="match status" value="1"/>
</dbReference>
<dbReference type="EMBL" id="HBIB01035735">
    <property type="protein sequence ID" value="CAE0260872.1"/>
    <property type="molecule type" value="Transcribed_RNA"/>
</dbReference>
<evidence type="ECO:0000256" key="3">
    <source>
        <dbReference type="RuleBase" id="RU363019"/>
    </source>
</evidence>
<dbReference type="Pfam" id="PF00160">
    <property type="entry name" value="Pro_isomerase"/>
    <property type="match status" value="1"/>
</dbReference>
<name>A0A7S3G9S5_9EUKA</name>
<dbReference type="PRINTS" id="PR00153">
    <property type="entry name" value="CSAPPISMRASE"/>
</dbReference>
<dbReference type="AlphaFoldDB" id="A0A7S3G9S5"/>
<gene>
    <name evidence="5" type="ORF">PBIL07802_LOCUS23161</name>
</gene>
<dbReference type="Gene3D" id="2.40.100.10">
    <property type="entry name" value="Cyclophilin-like"/>
    <property type="match status" value="1"/>
</dbReference>
<proteinExistence type="inferred from homology"/>
<dbReference type="GO" id="GO:0016018">
    <property type="term" value="F:cyclosporin A binding"/>
    <property type="evidence" value="ECO:0007669"/>
    <property type="project" value="TreeGrafter"/>
</dbReference>
<keyword evidence="1 3" id="KW-0697">Rotamase</keyword>
<protein>
    <recommendedName>
        <fullName evidence="3">Peptidyl-prolyl cis-trans isomerase</fullName>
        <shortName evidence="3">PPIase</shortName>
        <ecNumber evidence="3">5.2.1.8</ecNumber>
    </recommendedName>
</protein>
<dbReference type="GO" id="GO:0003755">
    <property type="term" value="F:peptidyl-prolyl cis-trans isomerase activity"/>
    <property type="evidence" value="ECO:0007669"/>
    <property type="project" value="UniProtKB-UniRule"/>
</dbReference>
<sequence length="201" mass="22028">MPSTRVFLSVSIGGENVGKLVFELFDESVPKTAENFRKLCTGESGDGREGKPLHFKNTIFHRIEEGFMAQGGDVTKNDGTGGESALTLGRTFNDENFILKHDRRGEIAVVGMLSFSRSLSYVRLVPGTLSMANSGANTNKSQFFVTFAPTPWLDNKHVVFGRLIDGFDTLDKIEAEGTLSGKPKRKVRRCGFAVSQPICDC</sequence>
<reference evidence="5" key="1">
    <citation type="submission" date="2021-01" db="EMBL/GenBank/DDBJ databases">
        <authorList>
            <person name="Corre E."/>
            <person name="Pelletier E."/>
            <person name="Niang G."/>
            <person name="Scheremetjew M."/>
            <person name="Finn R."/>
            <person name="Kale V."/>
            <person name="Holt S."/>
            <person name="Cochrane G."/>
            <person name="Meng A."/>
            <person name="Brown T."/>
            <person name="Cohen L."/>
        </authorList>
    </citation>
    <scope>NUCLEOTIDE SEQUENCE</scope>
    <source>
        <strain evidence="5">NIES-2562</strain>
    </source>
</reference>
<dbReference type="GO" id="GO:0006457">
    <property type="term" value="P:protein folding"/>
    <property type="evidence" value="ECO:0007669"/>
    <property type="project" value="TreeGrafter"/>
</dbReference>
<dbReference type="PROSITE" id="PS50072">
    <property type="entry name" value="CSA_PPIASE_2"/>
    <property type="match status" value="1"/>
</dbReference>
<dbReference type="PANTHER" id="PTHR11071:SF561">
    <property type="entry name" value="PEPTIDYL-PROLYL CIS-TRANS ISOMERASE D-RELATED"/>
    <property type="match status" value="1"/>
</dbReference>
<comment type="function">
    <text evidence="3">PPIases accelerate the folding of proteins. It catalyzes the cis-trans isomerization of proline imidic peptide bonds in oligopeptides.</text>
</comment>
<dbReference type="EC" id="5.2.1.8" evidence="3"/>
<dbReference type="GO" id="GO:0005739">
    <property type="term" value="C:mitochondrion"/>
    <property type="evidence" value="ECO:0007669"/>
    <property type="project" value="TreeGrafter"/>
</dbReference>
<evidence type="ECO:0000256" key="1">
    <source>
        <dbReference type="ARBA" id="ARBA00023110"/>
    </source>
</evidence>
<dbReference type="PANTHER" id="PTHR11071">
    <property type="entry name" value="PEPTIDYL-PROLYL CIS-TRANS ISOMERASE"/>
    <property type="match status" value="1"/>
</dbReference>
<comment type="similarity">
    <text evidence="3">Belongs to the cyclophilin-type PPIase family.</text>
</comment>
<dbReference type="InterPro" id="IPR024936">
    <property type="entry name" value="Cyclophilin-type_PPIase"/>
</dbReference>
<dbReference type="InterPro" id="IPR002130">
    <property type="entry name" value="Cyclophilin-type_PPIase_dom"/>
</dbReference>
<evidence type="ECO:0000313" key="5">
    <source>
        <dbReference type="EMBL" id="CAE0260872.1"/>
    </source>
</evidence>